<organism evidence="2 3">
    <name type="scientific">Billgrantia pellis</name>
    <dbReference type="NCBI Taxonomy" id="2606936"/>
    <lineage>
        <taxon>Bacteria</taxon>
        <taxon>Pseudomonadati</taxon>
        <taxon>Pseudomonadota</taxon>
        <taxon>Gammaproteobacteria</taxon>
        <taxon>Oceanospirillales</taxon>
        <taxon>Halomonadaceae</taxon>
        <taxon>Billgrantia</taxon>
    </lineage>
</organism>
<sequence>MNPIELLRLLHNLIRLGTVHGVDHARARVRVASGELVTDWLPWLSPRAGTTRDWSPPTVGEQVLVLSPGGDPAAGVVLTGIYSDNNPTPTDDGNLIGRWLPDGTRLKYDHAAHKLTIECVGDVQVKASGTVNVEAAKIHHNGGKGIVTQDHICHLTGLPHGDGSSTVTAGK</sequence>
<dbReference type="Gene3D" id="2.40.50.230">
    <property type="entry name" value="Gp5 N-terminal domain"/>
    <property type="match status" value="1"/>
</dbReference>
<dbReference type="EMBL" id="VTPY01000005">
    <property type="protein sequence ID" value="KAA0011194.1"/>
    <property type="molecule type" value="Genomic_DNA"/>
</dbReference>
<keyword evidence="3" id="KW-1185">Reference proteome</keyword>
<dbReference type="InterPro" id="IPR037026">
    <property type="entry name" value="Vgr_OB-fold_dom_sf"/>
</dbReference>
<dbReference type="Gene3D" id="6.20.150.10">
    <property type="match status" value="1"/>
</dbReference>
<evidence type="ECO:0000313" key="3">
    <source>
        <dbReference type="Proteomes" id="UP000486760"/>
    </source>
</evidence>
<dbReference type="Pfam" id="PF04717">
    <property type="entry name" value="Phage_base_V"/>
    <property type="match status" value="1"/>
</dbReference>
<protein>
    <submittedName>
        <fullName evidence="2">Phage baseplate assembly protein V</fullName>
    </submittedName>
</protein>
<evidence type="ECO:0000259" key="1">
    <source>
        <dbReference type="Pfam" id="PF04717"/>
    </source>
</evidence>
<feature type="domain" description="Gp5/Type VI secretion system Vgr protein OB-fold" evidence="1">
    <location>
        <begin position="15"/>
        <end position="82"/>
    </location>
</feature>
<dbReference type="AlphaFoldDB" id="A0A7V7KHG1"/>
<dbReference type="Proteomes" id="UP000486760">
    <property type="component" value="Unassembled WGS sequence"/>
</dbReference>
<comment type="caution">
    <text evidence="2">The sequence shown here is derived from an EMBL/GenBank/DDBJ whole genome shotgun (WGS) entry which is preliminary data.</text>
</comment>
<gene>
    <name evidence="2" type="ORF">F0A17_13800</name>
</gene>
<accession>A0A7V7KHG1</accession>
<proteinExistence type="predicted"/>
<reference evidence="2 3" key="1">
    <citation type="submission" date="2019-08" db="EMBL/GenBank/DDBJ databases">
        <title>Bioinformatics analysis of the strain L3 and L5.</title>
        <authorList>
            <person name="Li X."/>
        </authorList>
    </citation>
    <scope>NUCLEOTIDE SEQUENCE [LARGE SCALE GENOMIC DNA]</scope>
    <source>
        <strain evidence="2 3">L5</strain>
    </source>
</reference>
<dbReference type="NCBIfam" id="TIGR01644">
    <property type="entry name" value="phage_P2_V"/>
    <property type="match status" value="1"/>
</dbReference>
<dbReference type="InterPro" id="IPR006531">
    <property type="entry name" value="Gp5/Vgr_OB"/>
</dbReference>
<evidence type="ECO:0000313" key="2">
    <source>
        <dbReference type="EMBL" id="KAA0011194.1"/>
    </source>
</evidence>
<dbReference type="RefSeq" id="WP_149328937.1">
    <property type="nucleotide sequence ID" value="NZ_VTPY01000005.1"/>
</dbReference>
<dbReference type="InterPro" id="IPR013046">
    <property type="entry name" value="GpV/Gp45"/>
</dbReference>
<name>A0A7V7KHG1_9GAMM</name>